<keyword evidence="2" id="KW-1185">Reference proteome</keyword>
<accession>A0ACC3BN98</accession>
<dbReference type="EMBL" id="CM020618">
    <property type="protein sequence ID" value="KAK1859068.1"/>
    <property type="molecule type" value="Genomic_DNA"/>
</dbReference>
<gene>
    <name evidence="1" type="ORF">I4F81_001666</name>
</gene>
<organism evidence="1 2">
    <name type="scientific">Pyropia yezoensis</name>
    <name type="common">Susabi-nori</name>
    <name type="synonym">Porphyra yezoensis</name>
    <dbReference type="NCBI Taxonomy" id="2788"/>
    <lineage>
        <taxon>Eukaryota</taxon>
        <taxon>Rhodophyta</taxon>
        <taxon>Bangiophyceae</taxon>
        <taxon>Bangiales</taxon>
        <taxon>Bangiaceae</taxon>
        <taxon>Pyropia</taxon>
    </lineage>
</organism>
<comment type="caution">
    <text evidence="1">The sequence shown here is derived from an EMBL/GenBank/DDBJ whole genome shotgun (WGS) entry which is preliminary data.</text>
</comment>
<proteinExistence type="predicted"/>
<protein>
    <submittedName>
        <fullName evidence="1">Uncharacterized protein</fullName>
    </submittedName>
</protein>
<sequence length="286" mass="28073">MGDQTHGPPPPSPPGSDAAGGGQALPRAGPPDGRAPKVVTVYASSSSGVADAYKKLAYSMGEQIAAAGWIQLNGGGCTGLMGAATAGGLARGGTVNAVILDIFTAANMHDALGSVEVVTDMGARKAGLYAPAAAFVALPGGLGTLEELAEVLSWRQLGFHTRPIVLVGAAFWRPLVSWVQQGVDEGFVAGGLGGGVNAFAVVDTAAEAIDYIRTHEAQPVDKAAMYAANFTPSTAAVVSTVPAPADGPPVTVHADWTVAAGAAVGAGAAAGGEAMAAAPPAAPPSS</sequence>
<evidence type="ECO:0000313" key="1">
    <source>
        <dbReference type="EMBL" id="KAK1859068.1"/>
    </source>
</evidence>
<dbReference type="Proteomes" id="UP000798662">
    <property type="component" value="Chromosome 1"/>
</dbReference>
<reference evidence="1" key="1">
    <citation type="submission" date="2019-11" db="EMBL/GenBank/DDBJ databases">
        <title>Nori genome reveals adaptations in red seaweeds to the harsh intertidal environment.</title>
        <authorList>
            <person name="Wang D."/>
            <person name="Mao Y."/>
        </authorList>
    </citation>
    <scope>NUCLEOTIDE SEQUENCE</scope>
    <source>
        <tissue evidence="1">Gametophyte</tissue>
    </source>
</reference>
<name>A0ACC3BN98_PYRYE</name>
<evidence type="ECO:0000313" key="2">
    <source>
        <dbReference type="Proteomes" id="UP000798662"/>
    </source>
</evidence>